<keyword evidence="8" id="KW-1185">Reference proteome</keyword>
<dbReference type="SUPFAM" id="SSF48498">
    <property type="entry name" value="Tetracyclin repressor-like, C-terminal domain"/>
    <property type="match status" value="1"/>
</dbReference>
<feature type="DNA-binding region" description="H-T-H motif" evidence="4">
    <location>
        <begin position="32"/>
        <end position="51"/>
    </location>
</feature>
<dbReference type="EMBL" id="BOPH01000072">
    <property type="protein sequence ID" value="GIJ70070.1"/>
    <property type="molecule type" value="Genomic_DNA"/>
</dbReference>
<evidence type="ECO:0000256" key="5">
    <source>
        <dbReference type="SAM" id="MobiDB-lite"/>
    </source>
</evidence>
<protein>
    <recommendedName>
        <fullName evidence="6">HTH tetR-type domain-containing protein</fullName>
    </recommendedName>
</protein>
<name>A0A8J3ZZ03_9ACTN</name>
<evidence type="ECO:0000259" key="6">
    <source>
        <dbReference type="PROSITE" id="PS50977"/>
    </source>
</evidence>
<dbReference type="Pfam" id="PF13305">
    <property type="entry name" value="TetR_C_33"/>
    <property type="match status" value="1"/>
</dbReference>
<keyword evidence="2 4" id="KW-0238">DNA-binding</keyword>
<sequence length="223" mass="24083">MPREKQRTPELRDRVLHAAVAMLADEGLAGFTTRKVAHGASTSIPAVYELFGDKAGLVREILFEGFRRLHAQLSRIEATDDPRADLDRLIDGFRAYVRANPVLAHVMFGRPFADFDPGEQDAAAQASLNSQFVRCVARCVDAGVIAGDPLDIAHILLAFAQGLLAQETAGWLGSTEESRDRRWTIAFDALLAGLRPASSEIRPASAGLRPASSEIGPAPARLS</sequence>
<evidence type="ECO:0000313" key="8">
    <source>
        <dbReference type="Proteomes" id="UP000635606"/>
    </source>
</evidence>
<keyword evidence="3" id="KW-0804">Transcription</keyword>
<dbReference type="InterPro" id="IPR050109">
    <property type="entry name" value="HTH-type_TetR-like_transc_reg"/>
</dbReference>
<dbReference type="InterPro" id="IPR009057">
    <property type="entry name" value="Homeodomain-like_sf"/>
</dbReference>
<evidence type="ECO:0000256" key="4">
    <source>
        <dbReference type="PROSITE-ProRule" id="PRU00335"/>
    </source>
</evidence>
<dbReference type="Gene3D" id="1.10.10.60">
    <property type="entry name" value="Homeodomain-like"/>
    <property type="match status" value="1"/>
</dbReference>
<feature type="region of interest" description="Disordered" evidence="5">
    <location>
        <begin position="203"/>
        <end position="223"/>
    </location>
</feature>
<dbReference type="Gene3D" id="1.10.357.10">
    <property type="entry name" value="Tetracycline Repressor, domain 2"/>
    <property type="match status" value="1"/>
</dbReference>
<evidence type="ECO:0000313" key="7">
    <source>
        <dbReference type="EMBL" id="GIJ70070.1"/>
    </source>
</evidence>
<proteinExistence type="predicted"/>
<reference evidence="7" key="1">
    <citation type="submission" date="2021-01" db="EMBL/GenBank/DDBJ databases">
        <title>Whole genome shotgun sequence of Virgisporangium ochraceum NBRC 16418.</title>
        <authorList>
            <person name="Komaki H."/>
            <person name="Tamura T."/>
        </authorList>
    </citation>
    <scope>NUCLEOTIDE SEQUENCE</scope>
    <source>
        <strain evidence="7">NBRC 16418</strain>
    </source>
</reference>
<dbReference type="InterPro" id="IPR025996">
    <property type="entry name" value="MT1864/Rv1816-like_C"/>
</dbReference>
<dbReference type="Pfam" id="PF00440">
    <property type="entry name" value="TetR_N"/>
    <property type="match status" value="1"/>
</dbReference>
<dbReference type="AlphaFoldDB" id="A0A8J3ZZ03"/>
<evidence type="ECO:0000256" key="3">
    <source>
        <dbReference type="ARBA" id="ARBA00023163"/>
    </source>
</evidence>
<gene>
    <name evidence="7" type="ORF">Voc01_049870</name>
</gene>
<dbReference type="GO" id="GO:0003700">
    <property type="term" value="F:DNA-binding transcription factor activity"/>
    <property type="evidence" value="ECO:0007669"/>
    <property type="project" value="TreeGrafter"/>
</dbReference>
<feature type="domain" description="HTH tetR-type" evidence="6">
    <location>
        <begin position="9"/>
        <end position="69"/>
    </location>
</feature>
<dbReference type="SUPFAM" id="SSF46689">
    <property type="entry name" value="Homeodomain-like"/>
    <property type="match status" value="1"/>
</dbReference>
<organism evidence="7 8">
    <name type="scientific">Virgisporangium ochraceum</name>
    <dbReference type="NCBI Taxonomy" id="65505"/>
    <lineage>
        <taxon>Bacteria</taxon>
        <taxon>Bacillati</taxon>
        <taxon>Actinomycetota</taxon>
        <taxon>Actinomycetes</taxon>
        <taxon>Micromonosporales</taxon>
        <taxon>Micromonosporaceae</taxon>
        <taxon>Virgisporangium</taxon>
    </lineage>
</organism>
<dbReference type="PANTHER" id="PTHR30055">
    <property type="entry name" value="HTH-TYPE TRANSCRIPTIONAL REGULATOR RUTR"/>
    <property type="match status" value="1"/>
</dbReference>
<dbReference type="GO" id="GO:0000976">
    <property type="term" value="F:transcription cis-regulatory region binding"/>
    <property type="evidence" value="ECO:0007669"/>
    <property type="project" value="TreeGrafter"/>
</dbReference>
<comment type="caution">
    <text evidence="7">The sequence shown here is derived from an EMBL/GenBank/DDBJ whole genome shotgun (WGS) entry which is preliminary data.</text>
</comment>
<dbReference type="InterPro" id="IPR036271">
    <property type="entry name" value="Tet_transcr_reg_TetR-rel_C_sf"/>
</dbReference>
<accession>A0A8J3ZZ03</accession>
<keyword evidence="1" id="KW-0805">Transcription regulation</keyword>
<dbReference type="Proteomes" id="UP000635606">
    <property type="component" value="Unassembled WGS sequence"/>
</dbReference>
<dbReference type="PROSITE" id="PS50977">
    <property type="entry name" value="HTH_TETR_2"/>
    <property type="match status" value="1"/>
</dbReference>
<dbReference type="InterPro" id="IPR001647">
    <property type="entry name" value="HTH_TetR"/>
</dbReference>
<dbReference type="PANTHER" id="PTHR30055:SF209">
    <property type="entry name" value="POSSIBLE TRANSCRIPTIONAL REGULATORY PROTEIN (PROBABLY TETR-FAMILY)"/>
    <property type="match status" value="1"/>
</dbReference>
<evidence type="ECO:0000256" key="1">
    <source>
        <dbReference type="ARBA" id="ARBA00023015"/>
    </source>
</evidence>
<evidence type="ECO:0000256" key="2">
    <source>
        <dbReference type="ARBA" id="ARBA00023125"/>
    </source>
</evidence>
<dbReference type="RefSeq" id="WP_203929966.1">
    <property type="nucleotide sequence ID" value="NZ_BOPH01000072.1"/>
</dbReference>